<evidence type="ECO:0000313" key="2">
    <source>
        <dbReference type="EMBL" id="VAV86441.1"/>
    </source>
</evidence>
<sequence length="36" mass="3773">MKVRTSGSSDVDVYGGPKSIENRSSGSSDFIVHGSE</sequence>
<accession>A0A3B0R2I0</accession>
<organism evidence="2">
    <name type="scientific">hydrothermal vent metagenome</name>
    <dbReference type="NCBI Taxonomy" id="652676"/>
    <lineage>
        <taxon>unclassified sequences</taxon>
        <taxon>metagenomes</taxon>
        <taxon>ecological metagenomes</taxon>
    </lineage>
</organism>
<proteinExistence type="predicted"/>
<protein>
    <submittedName>
        <fullName evidence="2">Uncharacterized protein</fullName>
    </submittedName>
</protein>
<reference evidence="2" key="1">
    <citation type="submission" date="2018-06" db="EMBL/GenBank/DDBJ databases">
        <authorList>
            <person name="Zhirakovskaya E."/>
        </authorList>
    </citation>
    <scope>NUCLEOTIDE SEQUENCE</scope>
</reference>
<dbReference type="AlphaFoldDB" id="A0A3B0R2I0"/>
<name>A0A3B0R2I0_9ZZZZ</name>
<gene>
    <name evidence="2" type="ORF">MNBD_ALPHA02-2078</name>
</gene>
<evidence type="ECO:0000256" key="1">
    <source>
        <dbReference type="SAM" id="MobiDB-lite"/>
    </source>
</evidence>
<feature type="region of interest" description="Disordered" evidence="1">
    <location>
        <begin position="1"/>
        <end position="36"/>
    </location>
</feature>
<dbReference type="EMBL" id="UOED01000005">
    <property type="protein sequence ID" value="VAV86441.1"/>
    <property type="molecule type" value="Genomic_DNA"/>
</dbReference>